<feature type="region of interest" description="Disordered" evidence="2">
    <location>
        <begin position="709"/>
        <end position="736"/>
    </location>
</feature>
<feature type="domain" description="PDZ" evidence="5">
    <location>
        <begin position="468"/>
        <end position="538"/>
    </location>
</feature>
<dbReference type="SUPFAM" id="SSF54695">
    <property type="entry name" value="POZ domain"/>
    <property type="match status" value="1"/>
</dbReference>
<dbReference type="Gene3D" id="1.25.40.420">
    <property type="match status" value="1"/>
</dbReference>
<dbReference type="CDD" id="cd18294">
    <property type="entry name" value="BTB_POZ_BTBD19"/>
    <property type="match status" value="1"/>
</dbReference>
<dbReference type="Pfam" id="PF07707">
    <property type="entry name" value="BACK"/>
    <property type="match status" value="1"/>
</dbReference>
<feature type="compositionally biased region" description="Polar residues" evidence="2">
    <location>
        <begin position="892"/>
        <end position="916"/>
    </location>
</feature>
<dbReference type="FunFam" id="1.10.555.10:FF:000031">
    <property type="entry name" value="rho GTPase-activating protein 100F isoform X6"/>
    <property type="match status" value="1"/>
</dbReference>
<dbReference type="PROSITE" id="PS50097">
    <property type="entry name" value="BTB"/>
    <property type="match status" value="1"/>
</dbReference>
<keyword evidence="8" id="KW-1185">Reference proteome</keyword>
<dbReference type="CDD" id="cd06718">
    <property type="entry name" value="PDZ_Par6-like"/>
    <property type="match status" value="1"/>
</dbReference>
<dbReference type="InterPro" id="IPR036034">
    <property type="entry name" value="PDZ_sf"/>
</dbReference>
<feature type="domain" description="C2" evidence="3">
    <location>
        <begin position="1020"/>
        <end position="1136"/>
    </location>
</feature>
<dbReference type="SUPFAM" id="SSF49562">
    <property type="entry name" value="C2 domain (Calcium/lipid-binding domain, CaLB)"/>
    <property type="match status" value="1"/>
</dbReference>
<dbReference type="Pfam" id="PF00595">
    <property type="entry name" value="PDZ"/>
    <property type="match status" value="1"/>
</dbReference>
<dbReference type="PANTHER" id="PTHR46150:SF3">
    <property type="entry name" value="RHO GTPASE-ACTIVATING PROTEIN 100F"/>
    <property type="match status" value="1"/>
</dbReference>
<dbReference type="GO" id="GO:0097060">
    <property type="term" value="C:synaptic membrane"/>
    <property type="evidence" value="ECO:0007669"/>
    <property type="project" value="TreeGrafter"/>
</dbReference>
<dbReference type="PANTHER" id="PTHR46150">
    <property type="entry name" value="RHO GTPASE-ACTIVATING PROTEIN 100F"/>
    <property type="match status" value="1"/>
</dbReference>
<dbReference type="Pfam" id="PF00651">
    <property type="entry name" value="BTB"/>
    <property type="match status" value="1"/>
</dbReference>
<feature type="domain" description="BTB" evidence="4">
    <location>
        <begin position="28"/>
        <end position="102"/>
    </location>
</feature>
<dbReference type="EnsemblMetazoa" id="G616.1">
    <property type="protein sequence ID" value="G616.1:cds"/>
    <property type="gene ID" value="G616"/>
</dbReference>
<dbReference type="GO" id="GO:0005096">
    <property type="term" value="F:GTPase activator activity"/>
    <property type="evidence" value="ECO:0007669"/>
    <property type="project" value="UniProtKB-KW"/>
</dbReference>
<feature type="region of interest" description="Disordered" evidence="2">
    <location>
        <begin position="578"/>
        <end position="620"/>
    </location>
</feature>
<dbReference type="InterPro" id="IPR000198">
    <property type="entry name" value="RhoGAP_dom"/>
</dbReference>
<dbReference type="Proteomes" id="UP000005408">
    <property type="component" value="Unassembled WGS sequence"/>
</dbReference>
<dbReference type="Pfam" id="PF25336">
    <property type="entry name" value="C2_SYDE"/>
    <property type="match status" value="1"/>
</dbReference>
<name>A0A8W8NJZ1_MAGGI</name>
<dbReference type="Gene3D" id="1.10.555.10">
    <property type="entry name" value="Rho GTPase activation protein"/>
    <property type="match status" value="1"/>
</dbReference>
<dbReference type="SMART" id="SM00875">
    <property type="entry name" value="BACK"/>
    <property type="match status" value="1"/>
</dbReference>
<dbReference type="Pfam" id="PF00620">
    <property type="entry name" value="RhoGAP"/>
    <property type="match status" value="1"/>
</dbReference>
<feature type="compositionally biased region" description="Basic and acidic residues" evidence="2">
    <location>
        <begin position="399"/>
        <end position="430"/>
    </location>
</feature>
<feature type="region of interest" description="Disordered" evidence="2">
    <location>
        <begin position="300"/>
        <end position="321"/>
    </location>
</feature>
<dbReference type="GO" id="GO:0030030">
    <property type="term" value="P:cell projection organization"/>
    <property type="evidence" value="ECO:0007669"/>
    <property type="project" value="TreeGrafter"/>
</dbReference>
<feature type="region of interest" description="Disordered" evidence="2">
    <location>
        <begin position="637"/>
        <end position="693"/>
    </location>
</feature>
<feature type="region of interest" description="Disordered" evidence="2">
    <location>
        <begin position="859"/>
        <end position="918"/>
    </location>
</feature>
<accession>A0A8W8NJZ1</accession>
<reference evidence="7" key="1">
    <citation type="submission" date="2022-08" db="UniProtKB">
        <authorList>
            <consortium name="EnsemblMetazoa"/>
        </authorList>
    </citation>
    <scope>IDENTIFICATION</scope>
    <source>
        <strain evidence="7">05x7-T-G4-1.051#20</strain>
    </source>
</reference>
<dbReference type="CDD" id="cd18494">
    <property type="entry name" value="BACK_BTBD19"/>
    <property type="match status" value="1"/>
</dbReference>
<feature type="compositionally biased region" description="Polar residues" evidence="2">
    <location>
        <begin position="679"/>
        <end position="693"/>
    </location>
</feature>
<dbReference type="GO" id="GO:0046578">
    <property type="term" value="P:regulation of Ras protein signal transduction"/>
    <property type="evidence" value="ECO:0007669"/>
    <property type="project" value="TreeGrafter"/>
</dbReference>
<feature type="compositionally biased region" description="Polar residues" evidence="2">
    <location>
        <begin position="714"/>
        <end position="736"/>
    </location>
</feature>
<feature type="compositionally biased region" description="Polar residues" evidence="2">
    <location>
        <begin position="862"/>
        <end position="881"/>
    </location>
</feature>
<dbReference type="Gene3D" id="3.30.710.10">
    <property type="entry name" value="Potassium Channel Kv1.1, Chain A"/>
    <property type="match status" value="1"/>
</dbReference>
<feature type="domain" description="Rho-GAP" evidence="6">
    <location>
        <begin position="1171"/>
        <end position="1367"/>
    </location>
</feature>
<dbReference type="PROSITE" id="PS50238">
    <property type="entry name" value="RHOGAP"/>
    <property type="match status" value="1"/>
</dbReference>
<evidence type="ECO:0000259" key="6">
    <source>
        <dbReference type="PROSITE" id="PS50238"/>
    </source>
</evidence>
<sequence length="1408" mass="157704">MANEKLMKGHILDFAAQMKKLVNCKDHSDIKFLIGPNRKPIYAHRCILSTRCAVFKAMFNDQAQKGEGAQNANVPFVLTDISPEIFTAMMEFIYTNCVTLTPKIAIDTLASALEYGLDELRKLCGDFLIDNLSVQNACECMQAAVTYSQQELKEHTLRYIEEHTENVFKAKAFQELGEDALIEILKSDELMLDEADIIKYIKEWATVNAVVLNRPMSEVARRIVSHVRLALLSAEELEKAERDNKKDNLIPVDCFSGAWKFHATKKGDKSNPLLTKRKGTTDRAHHQTLEIIIDPHKITGDWGHGSSRRAPVSTPQDADSMESSGVRAFLLTGPPRLGVEIGRWVEGCLKTECLLAPMRLLWISEIIRKVVMLCCGTSRDDEDSMAQGTSGLRPGKNKKSADARYKQEKLNPRFSTHRERSRSHTERSSPDEDSPSSGSRSKSSNSNNGAPDMGIKNIVMDDSYIVQTVEIKKRPGQTLGFYIREGNGVDRFEGVFISRIQMGTVAETNGLLHIGDEILSVNKKEVKNMSLDDVVILMSIPKKLTLKIRTRKNGNKKNASCPSLAVTEQQHPPVAVLKRGRSSSADAVEETEKCPDMYPFYGTPPSHDPFGARRSRPTSSQYASIFISPHRAEAKLLSDDGDSENSSDGSLPRSVDSGNRSYYHGHRGYVSDSAYEPTDNYNSPTLSPNHYGSQSDREYARYMYSDGGLPRRLTAQTTPKSPAKSFHTQQYQRNQPCGNPEYYAGGQPVDLHRGYDASRRFHGGLKEMIQSKTRFGRLQRSHSPECYNSDSEVLYTHSGGGYIPVDSRGFASDYETYANAISDDDPIYSIPKIPSSGSTELEELLKKFNTLSQELQEEQSKLTRQLSTSRDKTVTYSTNLPHSAADSPKSDPFSTSRRPQSPSSIRKAAATQTPSHSKLIRKLSAEALSQHRTYQSELNAVDAPRNHKSLPLSVYQLTSANKSYLSTSSASALSPAHGDNRSKNTDTDERHVPRSSSARFRDLQLVKKPLQIPYGEFEFTRPDPRKRVELSRSKGLDGMANVHILSGQGLKSSKMTLRDLYCVVSVDSVSIARTMIRTGAVNFDWDEAFDIELEDAKEVSFLIYNWDPNFKHRLCFHGSLFVHGCLISNKLKKLALKMEPKGLLYITLCYKEPAVSLQRLPSMKKNGLFGIDLETVIKRESTGHNVPLLVKKCVKEVEDRGLETIGIYRLCGSARRKAQLREQFEKDSEGVDLSKDNVTDIHVVTGVLKDYLRELPEPLFTNALYQMLLDALSVRLPSDPDGSAKLMLSILECLPKANQETMALVLNHLKKISSHCEKNKMNVDNLAVCFGPVLLCPSPKSTDDHALDFKRHIEVLRYLLQIWPENYEMVTIKSNPNSKEKLVDLDKDNDDSVTTQKENGVENHKNVF</sequence>
<dbReference type="InterPro" id="IPR052118">
    <property type="entry name" value="Rho-GAP_regulator"/>
</dbReference>
<dbReference type="InterPro" id="IPR011705">
    <property type="entry name" value="BACK"/>
</dbReference>
<evidence type="ECO:0000313" key="7">
    <source>
        <dbReference type="EnsemblMetazoa" id="G616.1:cds"/>
    </source>
</evidence>
<dbReference type="InterPro" id="IPR011333">
    <property type="entry name" value="SKP1/BTB/POZ_sf"/>
</dbReference>
<evidence type="ECO:0000259" key="3">
    <source>
        <dbReference type="PROSITE" id="PS50004"/>
    </source>
</evidence>
<evidence type="ECO:0000313" key="8">
    <source>
        <dbReference type="Proteomes" id="UP000005408"/>
    </source>
</evidence>
<evidence type="ECO:0000256" key="1">
    <source>
        <dbReference type="ARBA" id="ARBA00022468"/>
    </source>
</evidence>
<dbReference type="SMART" id="SM00239">
    <property type="entry name" value="C2"/>
    <property type="match status" value="1"/>
</dbReference>
<feature type="compositionally biased region" description="Low complexity" evidence="2">
    <location>
        <begin position="435"/>
        <end position="449"/>
    </location>
</feature>
<dbReference type="InterPro" id="IPR057459">
    <property type="entry name" value="SYDE1/2_C2"/>
</dbReference>
<dbReference type="SUPFAM" id="SSF50156">
    <property type="entry name" value="PDZ domain-like"/>
    <property type="match status" value="1"/>
</dbReference>
<feature type="region of interest" description="Disordered" evidence="2">
    <location>
        <begin position="379"/>
        <end position="454"/>
    </location>
</feature>
<dbReference type="InterPro" id="IPR000008">
    <property type="entry name" value="C2_dom"/>
</dbReference>
<dbReference type="PROSITE" id="PS50106">
    <property type="entry name" value="PDZ"/>
    <property type="match status" value="1"/>
</dbReference>
<dbReference type="PROSITE" id="PS50004">
    <property type="entry name" value="C2"/>
    <property type="match status" value="1"/>
</dbReference>
<evidence type="ECO:0000259" key="5">
    <source>
        <dbReference type="PROSITE" id="PS50106"/>
    </source>
</evidence>
<dbReference type="SMART" id="SM00225">
    <property type="entry name" value="BTB"/>
    <property type="match status" value="1"/>
</dbReference>
<dbReference type="InterPro" id="IPR000210">
    <property type="entry name" value="BTB/POZ_dom"/>
</dbReference>
<dbReference type="GO" id="GO:0016477">
    <property type="term" value="P:cell migration"/>
    <property type="evidence" value="ECO:0007669"/>
    <property type="project" value="TreeGrafter"/>
</dbReference>
<feature type="region of interest" description="Disordered" evidence="2">
    <location>
        <begin position="968"/>
        <end position="996"/>
    </location>
</feature>
<proteinExistence type="predicted"/>
<feature type="compositionally biased region" description="Basic and acidic residues" evidence="2">
    <location>
        <begin position="1399"/>
        <end position="1408"/>
    </location>
</feature>
<dbReference type="Gene3D" id="2.60.40.150">
    <property type="entry name" value="C2 domain"/>
    <property type="match status" value="1"/>
</dbReference>
<protein>
    <recommendedName>
        <fullName evidence="9">Rho GTPase-activating protein 100F</fullName>
    </recommendedName>
</protein>
<feature type="region of interest" description="Disordered" evidence="2">
    <location>
        <begin position="1388"/>
        <end position="1408"/>
    </location>
</feature>
<evidence type="ECO:0000256" key="2">
    <source>
        <dbReference type="SAM" id="MobiDB-lite"/>
    </source>
</evidence>
<dbReference type="SUPFAM" id="SSF48350">
    <property type="entry name" value="GTPase activation domain, GAP"/>
    <property type="match status" value="1"/>
</dbReference>
<organism evidence="7 8">
    <name type="scientific">Magallana gigas</name>
    <name type="common">Pacific oyster</name>
    <name type="synonym">Crassostrea gigas</name>
    <dbReference type="NCBI Taxonomy" id="29159"/>
    <lineage>
        <taxon>Eukaryota</taxon>
        <taxon>Metazoa</taxon>
        <taxon>Spiralia</taxon>
        <taxon>Lophotrochozoa</taxon>
        <taxon>Mollusca</taxon>
        <taxon>Bivalvia</taxon>
        <taxon>Autobranchia</taxon>
        <taxon>Pteriomorphia</taxon>
        <taxon>Ostreida</taxon>
        <taxon>Ostreoidea</taxon>
        <taxon>Ostreidae</taxon>
        <taxon>Magallana</taxon>
    </lineage>
</organism>
<dbReference type="SMART" id="SM00324">
    <property type="entry name" value="RhoGAP"/>
    <property type="match status" value="1"/>
</dbReference>
<dbReference type="GO" id="GO:0007165">
    <property type="term" value="P:signal transduction"/>
    <property type="evidence" value="ECO:0007669"/>
    <property type="project" value="InterPro"/>
</dbReference>
<dbReference type="SMART" id="SM00228">
    <property type="entry name" value="PDZ"/>
    <property type="match status" value="1"/>
</dbReference>
<evidence type="ECO:0000259" key="4">
    <source>
        <dbReference type="PROSITE" id="PS50097"/>
    </source>
</evidence>
<dbReference type="InterPro" id="IPR001478">
    <property type="entry name" value="PDZ"/>
</dbReference>
<dbReference type="CDD" id="cd00030">
    <property type="entry name" value="C2"/>
    <property type="match status" value="1"/>
</dbReference>
<dbReference type="Gene3D" id="2.30.42.10">
    <property type="match status" value="1"/>
</dbReference>
<evidence type="ECO:0008006" key="9">
    <source>
        <dbReference type="Google" id="ProtNLM"/>
    </source>
</evidence>
<dbReference type="InterPro" id="IPR008936">
    <property type="entry name" value="Rho_GTPase_activation_prot"/>
</dbReference>
<keyword evidence="1" id="KW-0343">GTPase activation</keyword>
<feature type="compositionally biased region" description="Basic and acidic residues" evidence="2">
    <location>
        <begin position="978"/>
        <end position="992"/>
    </location>
</feature>
<dbReference type="InterPro" id="IPR035892">
    <property type="entry name" value="C2_domain_sf"/>
</dbReference>